<organism evidence="2">
    <name type="scientific">hydrothermal vent metagenome</name>
    <dbReference type="NCBI Taxonomy" id="652676"/>
    <lineage>
        <taxon>unclassified sequences</taxon>
        <taxon>metagenomes</taxon>
        <taxon>ecological metagenomes</taxon>
    </lineage>
</organism>
<feature type="compositionally biased region" description="Polar residues" evidence="1">
    <location>
        <begin position="227"/>
        <end position="240"/>
    </location>
</feature>
<evidence type="ECO:0000256" key="1">
    <source>
        <dbReference type="SAM" id="MobiDB-lite"/>
    </source>
</evidence>
<name>A0A170PT11_9ZZZZ</name>
<sequence length="252" mass="28090">MVAFEIGKAAFQKTIAPAQAGQFFFRLTIAVTPAWRSCRGFHLGEFIFQRFDALLQEILLPFCLGRIGVAGLASRHRSRRNRCRLRRGCASGFAAPLADHGFQVAYTAFEVAVAPDQRRVRIGRAANSSNRAHSASSCRTRSLCAAHQRLVGFRLQRFQLALGAAQFITHALEFHILLGLSLTRIRIAHRLTTLGRIQAFNLFLGLFEFGLGNIALDHCAPHFSNQHHAANGPTQQQTEYGNPCQRRPHMCQ</sequence>
<protein>
    <submittedName>
        <fullName evidence="2">Uncharacterized protein</fullName>
    </submittedName>
</protein>
<accession>A0A170PT11</accession>
<evidence type="ECO:0000313" key="2">
    <source>
        <dbReference type="EMBL" id="CUS55806.1"/>
    </source>
</evidence>
<feature type="region of interest" description="Disordered" evidence="1">
    <location>
        <begin position="227"/>
        <end position="252"/>
    </location>
</feature>
<gene>
    <name evidence="2" type="ORF">MGWOODY_Hyp76</name>
</gene>
<reference evidence="2" key="1">
    <citation type="submission" date="2015-10" db="EMBL/GenBank/DDBJ databases">
        <authorList>
            <person name="Gilbert D.G."/>
        </authorList>
    </citation>
    <scope>NUCLEOTIDE SEQUENCE</scope>
</reference>
<dbReference type="AlphaFoldDB" id="A0A170PT11"/>
<proteinExistence type="predicted"/>
<dbReference type="EMBL" id="CZQD01000013">
    <property type="protein sequence ID" value="CUS55806.1"/>
    <property type="molecule type" value="Genomic_DNA"/>
</dbReference>